<comment type="caution">
    <text evidence="2">The sequence shown here is derived from an EMBL/GenBank/DDBJ whole genome shotgun (WGS) entry which is preliminary data.</text>
</comment>
<name>A0AAV4AQF9_9GAST</name>
<feature type="region of interest" description="Disordered" evidence="1">
    <location>
        <begin position="40"/>
        <end position="87"/>
    </location>
</feature>
<dbReference type="Proteomes" id="UP000735302">
    <property type="component" value="Unassembled WGS sequence"/>
</dbReference>
<evidence type="ECO:0000256" key="1">
    <source>
        <dbReference type="SAM" id="MobiDB-lite"/>
    </source>
</evidence>
<accession>A0AAV4AQF9</accession>
<sequence length="137" mass="15203">MSRGSDYALNQLRSGRNRRPASKAPLHRQMNYHRVQFNCNRNSHNPSYTATNRSEFPGLNNNRRQMASNGGSGRTGDPSATKLPKFLANPLPPIGSGYYSSGAAHRNHLPYFGESSTVNRFDSLAARMARTLGYNSE</sequence>
<organism evidence="2 3">
    <name type="scientific">Plakobranchus ocellatus</name>
    <dbReference type="NCBI Taxonomy" id="259542"/>
    <lineage>
        <taxon>Eukaryota</taxon>
        <taxon>Metazoa</taxon>
        <taxon>Spiralia</taxon>
        <taxon>Lophotrochozoa</taxon>
        <taxon>Mollusca</taxon>
        <taxon>Gastropoda</taxon>
        <taxon>Heterobranchia</taxon>
        <taxon>Euthyneura</taxon>
        <taxon>Panpulmonata</taxon>
        <taxon>Sacoglossa</taxon>
        <taxon>Placobranchoidea</taxon>
        <taxon>Plakobranchidae</taxon>
        <taxon>Plakobranchus</taxon>
    </lineage>
</organism>
<dbReference type="EMBL" id="BLXT01004061">
    <property type="protein sequence ID" value="GFO09105.1"/>
    <property type="molecule type" value="Genomic_DNA"/>
</dbReference>
<gene>
    <name evidence="2" type="ORF">PoB_003561000</name>
</gene>
<keyword evidence="3" id="KW-1185">Reference proteome</keyword>
<proteinExistence type="predicted"/>
<feature type="region of interest" description="Disordered" evidence="1">
    <location>
        <begin position="1"/>
        <end position="28"/>
    </location>
</feature>
<dbReference type="AlphaFoldDB" id="A0AAV4AQF9"/>
<feature type="compositionally biased region" description="Polar residues" evidence="1">
    <location>
        <begin position="40"/>
        <end position="69"/>
    </location>
</feature>
<evidence type="ECO:0000313" key="2">
    <source>
        <dbReference type="EMBL" id="GFO09105.1"/>
    </source>
</evidence>
<reference evidence="2 3" key="1">
    <citation type="journal article" date="2021" name="Elife">
        <title>Chloroplast acquisition without the gene transfer in kleptoplastic sea slugs, Plakobranchus ocellatus.</title>
        <authorList>
            <person name="Maeda T."/>
            <person name="Takahashi S."/>
            <person name="Yoshida T."/>
            <person name="Shimamura S."/>
            <person name="Takaki Y."/>
            <person name="Nagai Y."/>
            <person name="Toyoda A."/>
            <person name="Suzuki Y."/>
            <person name="Arimoto A."/>
            <person name="Ishii H."/>
            <person name="Satoh N."/>
            <person name="Nishiyama T."/>
            <person name="Hasebe M."/>
            <person name="Maruyama T."/>
            <person name="Minagawa J."/>
            <person name="Obokata J."/>
            <person name="Shigenobu S."/>
        </authorList>
    </citation>
    <scope>NUCLEOTIDE SEQUENCE [LARGE SCALE GENOMIC DNA]</scope>
</reference>
<evidence type="ECO:0000313" key="3">
    <source>
        <dbReference type="Proteomes" id="UP000735302"/>
    </source>
</evidence>
<protein>
    <submittedName>
        <fullName evidence="2">Uncharacterized protein</fullName>
    </submittedName>
</protein>